<gene>
    <name evidence="1" type="ORF">GCU69_14365</name>
</gene>
<protein>
    <submittedName>
        <fullName evidence="1">ATP-binding protein</fullName>
    </submittedName>
</protein>
<dbReference type="Proteomes" id="UP000621266">
    <property type="component" value="Unassembled WGS sequence"/>
</dbReference>
<dbReference type="SUPFAM" id="SSF55874">
    <property type="entry name" value="ATPase domain of HSP90 chaperone/DNA topoisomerase II/histidine kinase"/>
    <property type="match status" value="1"/>
</dbReference>
<reference evidence="1 2" key="1">
    <citation type="submission" date="2019-10" db="EMBL/GenBank/DDBJ databases">
        <title>Streptomyces tenebrisbrunneis sp.nov., an endogenous actinomycete isolated from of Lycium ruthenicum.</title>
        <authorList>
            <person name="Ma L."/>
        </authorList>
    </citation>
    <scope>NUCLEOTIDE SEQUENCE [LARGE SCALE GENOMIC DNA]</scope>
    <source>
        <strain evidence="1 2">TRM 66187</strain>
    </source>
</reference>
<keyword evidence="1" id="KW-0547">Nucleotide-binding</keyword>
<keyword evidence="1" id="KW-0067">ATP-binding</keyword>
<comment type="caution">
    <text evidence="1">The sequence shown here is derived from an EMBL/GenBank/DDBJ whole genome shotgun (WGS) entry which is preliminary data.</text>
</comment>
<name>A0ABQ7FHX4_9ACTN</name>
<evidence type="ECO:0000313" key="2">
    <source>
        <dbReference type="Proteomes" id="UP000621266"/>
    </source>
</evidence>
<dbReference type="EMBL" id="WHPN01000275">
    <property type="protein sequence ID" value="KAF4408420.1"/>
    <property type="molecule type" value="Genomic_DNA"/>
</dbReference>
<evidence type="ECO:0000313" key="1">
    <source>
        <dbReference type="EMBL" id="KAF4408420.1"/>
    </source>
</evidence>
<keyword evidence="2" id="KW-1185">Reference proteome</keyword>
<dbReference type="PANTHER" id="PTHR35526:SF3">
    <property type="entry name" value="ANTI-SIGMA-F FACTOR RSBW"/>
    <property type="match status" value="1"/>
</dbReference>
<accession>A0ABQ7FHX4</accession>
<dbReference type="InterPro" id="IPR050267">
    <property type="entry name" value="Anti-sigma-factor_SerPK"/>
</dbReference>
<dbReference type="Gene3D" id="3.30.565.10">
    <property type="entry name" value="Histidine kinase-like ATPase, C-terminal domain"/>
    <property type="match status" value="1"/>
</dbReference>
<dbReference type="CDD" id="cd16936">
    <property type="entry name" value="HATPase_RsbW-like"/>
    <property type="match status" value="1"/>
</dbReference>
<dbReference type="PANTHER" id="PTHR35526">
    <property type="entry name" value="ANTI-SIGMA-F FACTOR RSBW-RELATED"/>
    <property type="match status" value="1"/>
</dbReference>
<sequence>MPGQETAPRPQFPPSPEPIGFHGPWEYELRFPRDPRGPGITRTTLRAVLGAHGLGVLADRAELLASEVTTNAVRYAAGPAVVRLRWLHPVLRVSVLDDCAGLPVCPAAGPPDVPGAEAERGRGLLILDLLADSWGDGPPEDTPPVGAVGKSVWFELVLGEEPPPAGVPALAA</sequence>
<dbReference type="GO" id="GO:0005524">
    <property type="term" value="F:ATP binding"/>
    <property type="evidence" value="ECO:0007669"/>
    <property type="project" value="UniProtKB-KW"/>
</dbReference>
<proteinExistence type="predicted"/>
<organism evidence="1 2">
    <name type="scientific">Streptomyces lycii</name>
    <dbReference type="NCBI Taxonomy" id="2654337"/>
    <lineage>
        <taxon>Bacteria</taxon>
        <taxon>Bacillati</taxon>
        <taxon>Actinomycetota</taxon>
        <taxon>Actinomycetes</taxon>
        <taxon>Kitasatosporales</taxon>
        <taxon>Streptomycetaceae</taxon>
        <taxon>Streptomyces</taxon>
    </lineage>
</organism>
<dbReference type="InterPro" id="IPR036890">
    <property type="entry name" value="HATPase_C_sf"/>
</dbReference>